<dbReference type="Pfam" id="PF02519">
    <property type="entry name" value="Auxin_inducible"/>
    <property type="match status" value="1"/>
</dbReference>
<comment type="similarity">
    <text evidence="1">Belongs to the ARG7 family.</text>
</comment>
<dbReference type="InterPro" id="IPR003676">
    <property type="entry name" value="SAUR_fam"/>
</dbReference>
<evidence type="ECO:0000256" key="2">
    <source>
        <dbReference type="SAM" id="MobiDB-lite"/>
    </source>
</evidence>
<dbReference type="OrthoDB" id="838391at2759"/>
<accession>A0A6I9RIH7</accession>
<keyword evidence="3" id="KW-1185">Reference proteome</keyword>
<feature type="region of interest" description="Disordered" evidence="2">
    <location>
        <begin position="1"/>
        <end position="32"/>
    </location>
</feature>
<gene>
    <name evidence="4" type="primary">LOC105046756</name>
</gene>
<dbReference type="GO" id="GO:0009733">
    <property type="term" value="P:response to auxin"/>
    <property type="evidence" value="ECO:0007669"/>
    <property type="project" value="InterPro"/>
</dbReference>
<evidence type="ECO:0000256" key="1">
    <source>
        <dbReference type="ARBA" id="ARBA00006974"/>
    </source>
</evidence>
<sequence>MKQMIRRLSRVGDSSQYESLQGKEGGRRREEVPEGHVPVYVGEGEEVERFVVRAELLSRPVFVELLRRSAQEYGYEQRGVLRIPCPVPVFRRVLRSLLATSAAAAAEVEAELLRSFDEEFLAIGAS</sequence>
<dbReference type="RefSeq" id="XP_010923768.1">
    <property type="nucleotide sequence ID" value="XM_010925466.2"/>
</dbReference>
<evidence type="ECO:0000313" key="3">
    <source>
        <dbReference type="Proteomes" id="UP000504607"/>
    </source>
</evidence>
<dbReference type="AlphaFoldDB" id="A0A6I9RIH7"/>
<dbReference type="PANTHER" id="PTHR31374:SF198">
    <property type="entry name" value="AUXIN-RESPONSIVE PROTEIN SAUR72"/>
    <property type="match status" value="1"/>
</dbReference>
<protein>
    <submittedName>
        <fullName evidence="4">Auxin-responsive protein SAUR71</fullName>
    </submittedName>
</protein>
<dbReference type="Proteomes" id="UP000504607">
    <property type="component" value="Chromosome 6"/>
</dbReference>
<proteinExistence type="inferred from homology"/>
<dbReference type="InParanoid" id="A0A6I9RIH7"/>
<evidence type="ECO:0000313" key="4">
    <source>
        <dbReference type="RefSeq" id="XP_010923768.1"/>
    </source>
</evidence>
<organism evidence="3 4">
    <name type="scientific">Elaeis guineensis var. tenera</name>
    <name type="common">Oil palm</name>
    <dbReference type="NCBI Taxonomy" id="51953"/>
    <lineage>
        <taxon>Eukaryota</taxon>
        <taxon>Viridiplantae</taxon>
        <taxon>Streptophyta</taxon>
        <taxon>Embryophyta</taxon>
        <taxon>Tracheophyta</taxon>
        <taxon>Spermatophyta</taxon>
        <taxon>Magnoliopsida</taxon>
        <taxon>Liliopsida</taxon>
        <taxon>Arecaceae</taxon>
        <taxon>Arecoideae</taxon>
        <taxon>Cocoseae</taxon>
        <taxon>Elaeidinae</taxon>
        <taxon>Elaeis</taxon>
    </lineage>
</organism>
<reference evidence="4" key="1">
    <citation type="submission" date="2025-08" db="UniProtKB">
        <authorList>
            <consortium name="RefSeq"/>
        </authorList>
    </citation>
    <scope>IDENTIFICATION</scope>
</reference>
<dbReference type="PANTHER" id="PTHR31374">
    <property type="entry name" value="AUXIN-INDUCED PROTEIN-LIKE-RELATED"/>
    <property type="match status" value="1"/>
</dbReference>
<name>A0A6I9RIH7_ELAGV</name>
<dbReference type="GeneID" id="105046756"/>
<dbReference type="KEGG" id="egu:105046756"/>